<dbReference type="GO" id="GO:0016887">
    <property type="term" value="F:ATP hydrolysis activity"/>
    <property type="evidence" value="ECO:0007669"/>
    <property type="project" value="InterPro"/>
</dbReference>
<evidence type="ECO:0000256" key="3">
    <source>
        <dbReference type="ARBA" id="ARBA00022840"/>
    </source>
</evidence>
<dbReference type="GO" id="GO:0005524">
    <property type="term" value="F:ATP binding"/>
    <property type="evidence" value="ECO:0007669"/>
    <property type="project" value="UniProtKB-KW"/>
</dbReference>
<dbReference type="SUPFAM" id="SSF52540">
    <property type="entry name" value="P-loop containing nucleoside triphosphate hydrolases"/>
    <property type="match status" value="1"/>
</dbReference>
<dbReference type="AlphaFoldDB" id="A0A9D7S8F5"/>
<dbReference type="Proteomes" id="UP000808349">
    <property type="component" value="Unassembled WGS sequence"/>
</dbReference>
<accession>A0A9D7S8F5</accession>
<dbReference type="InterPro" id="IPR027417">
    <property type="entry name" value="P-loop_NTPase"/>
</dbReference>
<dbReference type="InterPro" id="IPR051782">
    <property type="entry name" value="ABC_Transporter_VariousFunc"/>
</dbReference>
<keyword evidence="2" id="KW-0547">Nucleotide-binding</keyword>
<organism evidence="5 6">
    <name type="scientific">Candidatus Defluviibacterium haderslevense</name>
    <dbReference type="NCBI Taxonomy" id="2981993"/>
    <lineage>
        <taxon>Bacteria</taxon>
        <taxon>Pseudomonadati</taxon>
        <taxon>Bacteroidota</taxon>
        <taxon>Saprospiria</taxon>
        <taxon>Saprospirales</taxon>
        <taxon>Saprospiraceae</taxon>
        <taxon>Candidatus Defluviibacterium</taxon>
    </lineage>
</organism>
<dbReference type="PANTHER" id="PTHR42939">
    <property type="entry name" value="ABC TRANSPORTER ATP-BINDING PROTEIN ALBC-RELATED"/>
    <property type="match status" value="1"/>
</dbReference>
<dbReference type="PROSITE" id="PS50893">
    <property type="entry name" value="ABC_TRANSPORTER_2"/>
    <property type="match status" value="1"/>
</dbReference>
<evidence type="ECO:0000256" key="1">
    <source>
        <dbReference type="ARBA" id="ARBA00022448"/>
    </source>
</evidence>
<proteinExistence type="predicted"/>
<dbReference type="InterPro" id="IPR003593">
    <property type="entry name" value="AAA+_ATPase"/>
</dbReference>
<name>A0A9D7S8F5_9BACT</name>
<evidence type="ECO:0000259" key="4">
    <source>
        <dbReference type="PROSITE" id="PS50893"/>
    </source>
</evidence>
<dbReference type="CDD" id="cd03230">
    <property type="entry name" value="ABC_DR_subfamily_A"/>
    <property type="match status" value="1"/>
</dbReference>
<dbReference type="EMBL" id="JADKFW010000005">
    <property type="protein sequence ID" value="MBK9717870.1"/>
    <property type="molecule type" value="Genomic_DNA"/>
</dbReference>
<dbReference type="InterPro" id="IPR003439">
    <property type="entry name" value="ABC_transporter-like_ATP-bd"/>
</dbReference>
<dbReference type="Gene3D" id="3.40.50.300">
    <property type="entry name" value="P-loop containing nucleotide triphosphate hydrolases"/>
    <property type="match status" value="1"/>
</dbReference>
<dbReference type="SMART" id="SM00382">
    <property type="entry name" value="AAA"/>
    <property type="match status" value="1"/>
</dbReference>
<evidence type="ECO:0000313" key="6">
    <source>
        <dbReference type="Proteomes" id="UP000808349"/>
    </source>
</evidence>
<dbReference type="PANTHER" id="PTHR42939:SF1">
    <property type="entry name" value="ABC TRANSPORTER ATP-BINDING PROTEIN ALBC-RELATED"/>
    <property type="match status" value="1"/>
</dbReference>
<keyword evidence="3 5" id="KW-0067">ATP-binding</keyword>
<evidence type="ECO:0000256" key="2">
    <source>
        <dbReference type="ARBA" id="ARBA00022741"/>
    </source>
</evidence>
<keyword evidence="1" id="KW-0813">Transport</keyword>
<reference evidence="5 6" key="1">
    <citation type="submission" date="2020-10" db="EMBL/GenBank/DDBJ databases">
        <title>Connecting structure to function with the recovery of over 1000 high-quality activated sludge metagenome-assembled genomes encoding full-length rRNA genes using long-read sequencing.</title>
        <authorList>
            <person name="Singleton C.M."/>
            <person name="Petriglieri F."/>
            <person name="Kristensen J.M."/>
            <person name="Kirkegaard R.H."/>
            <person name="Michaelsen T.Y."/>
            <person name="Andersen M.H."/>
            <person name="Karst S.M."/>
            <person name="Dueholm M.S."/>
            <person name="Nielsen P.H."/>
            <person name="Albertsen M."/>
        </authorList>
    </citation>
    <scope>NUCLEOTIDE SEQUENCE [LARGE SCALE GENOMIC DNA]</scope>
    <source>
        <strain evidence="5">Ribe_18-Q3-R11-54_BAT3C.373</strain>
    </source>
</reference>
<gene>
    <name evidence="5" type="ORF">IPO85_10210</name>
</gene>
<comment type="caution">
    <text evidence="5">The sequence shown here is derived from an EMBL/GenBank/DDBJ whole genome shotgun (WGS) entry which is preliminary data.</text>
</comment>
<feature type="domain" description="ABC transporter" evidence="4">
    <location>
        <begin position="2"/>
        <end position="227"/>
    </location>
</feature>
<evidence type="ECO:0000313" key="5">
    <source>
        <dbReference type="EMBL" id="MBK9717870.1"/>
    </source>
</evidence>
<dbReference type="Pfam" id="PF00005">
    <property type="entry name" value="ABC_tran"/>
    <property type="match status" value="1"/>
</dbReference>
<protein>
    <submittedName>
        <fullName evidence="5">ABC transporter ATP-binding protein</fullName>
    </submittedName>
</protein>
<sequence length="282" mass="32266">MIQLQDVSFHYNKKKPLFEDLNLELHPGNIYGLLGRNGAGKTTLLRLINGLVYPKSGTCDVLGYNPEDRHPYMLSDIYFVQEEPNIPNMSILTYLYTYAPFYPKFDYDSFFKMLTDFGLEGGLNMEKLSFGQKKKVLLCFAVATNSKILILDEPTNGLDIPSKSQFRKIMTEAMLDERMIIISTHQVRDMVNLIDPIIIVENGQVIFQYSIEEIASAFVFEMQYTSSEPTGFIYCERVAGGYQTIKENTTGELSDVDIEILFNAILINKKEIQTVLKRRLSK</sequence>